<sequence length="130" mass="14462">MYTPTFSFNMSLWLLLLVSTSSLAHGARASKALLAETGEMKEVQRGSWEGSLEVIAVDYFDADPPRGETWYSLRLDKGTAPVTRYSLDVTAVNEEVTGLSSGLRVKVTGEMQKDFKIKVNDLQVLSRDRD</sequence>
<gene>
    <name evidence="2" type="ORF">CLEI1391_LOCUS17442</name>
</gene>
<protein>
    <submittedName>
        <fullName evidence="2">Uncharacterized protein</fullName>
    </submittedName>
</protein>
<dbReference type="AlphaFoldDB" id="A0A7S0S1P2"/>
<evidence type="ECO:0000256" key="1">
    <source>
        <dbReference type="SAM" id="SignalP"/>
    </source>
</evidence>
<accession>A0A7S0S1P2</accession>
<proteinExistence type="predicted"/>
<evidence type="ECO:0000313" key="2">
    <source>
        <dbReference type="EMBL" id="CAD8693259.1"/>
    </source>
</evidence>
<feature type="chain" id="PRO_5031345848" evidence="1">
    <location>
        <begin position="27"/>
        <end position="130"/>
    </location>
</feature>
<name>A0A7S0S1P2_9CHLO</name>
<keyword evidence="1" id="KW-0732">Signal</keyword>
<feature type="signal peptide" evidence="1">
    <location>
        <begin position="1"/>
        <end position="26"/>
    </location>
</feature>
<dbReference type="EMBL" id="HBFB01031145">
    <property type="protein sequence ID" value="CAD8693259.1"/>
    <property type="molecule type" value="Transcribed_RNA"/>
</dbReference>
<reference evidence="2" key="1">
    <citation type="submission" date="2021-01" db="EMBL/GenBank/DDBJ databases">
        <authorList>
            <person name="Corre E."/>
            <person name="Pelletier E."/>
            <person name="Niang G."/>
            <person name="Scheremetjew M."/>
            <person name="Finn R."/>
            <person name="Kale V."/>
            <person name="Holt S."/>
            <person name="Cochrane G."/>
            <person name="Meng A."/>
            <person name="Brown T."/>
            <person name="Cohen L."/>
        </authorList>
    </citation>
    <scope>NUCLEOTIDE SEQUENCE</scope>
    <source>
        <strain evidence="2">SAG 11-49</strain>
    </source>
</reference>
<organism evidence="2">
    <name type="scientific">Chlamydomonas leiostraca</name>
    <dbReference type="NCBI Taxonomy" id="1034604"/>
    <lineage>
        <taxon>Eukaryota</taxon>
        <taxon>Viridiplantae</taxon>
        <taxon>Chlorophyta</taxon>
        <taxon>core chlorophytes</taxon>
        <taxon>Chlorophyceae</taxon>
        <taxon>CS clade</taxon>
        <taxon>Chlamydomonadales</taxon>
        <taxon>Chlamydomonadaceae</taxon>
        <taxon>Chlamydomonas</taxon>
    </lineage>
</organism>